<dbReference type="FunFam" id="3.40.50.970:FF:000005">
    <property type="entry name" value="1-deoxy-D-xylulose-5-phosphate synthase"/>
    <property type="match status" value="1"/>
</dbReference>
<feature type="binding site" evidence="11">
    <location>
        <begin position="151"/>
        <end position="153"/>
    </location>
    <ligand>
        <name>thiamine diphosphate</name>
        <dbReference type="ChEBI" id="CHEBI:58937"/>
    </ligand>
</feature>
<accession>A0A956NBN9</accession>
<protein>
    <recommendedName>
        <fullName evidence="11">1-deoxy-D-xylulose-5-phosphate synthase</fullName>
        <ecNumber evidence="11">2.2.1.7</ecNumber>
    </recommendedName>
    <alternativeName>
        <fullName evidence="11">1-deoxyxylulose-5-phosphate synthase</fullName>
        <shortName evidence="11">DXP synthase</shortName>
        <shortName evidence="11">DXPS</shortName>
    </alternativeName>
</protein>
<comment type="cofactor">
    <cofactor evidence="11">
        <name>Mg(2+)</name>
        <dbReference type="ChEBI" id="CHEBI:18420"/>
    </cofactor>
    <text evidence="11">Binds 1 Mg(2+) ion per subunit.</text>
</comment>
<gene>
    <name evidence="11" type="primary">dxs</name>
    <name evidence="13" type="ORF">KDA27_09370</name>
</gene>
<keyword evidence="7 11" id="KW-0784">Thiamine biosynthesis</keyword>
<evidence type="ECO:0000313" key="14">
    <source>
        <dbReference type="Proteomes" id="UP000739538"/>
    </source>
</evidence>
<comment type="pathway">
    <text evidence="1 11">Metabolic intermediate biosynthesis; 1-deoxy-D-xylulose 5-phosphate biosynthesis; 1-deoxy-D-xylulose 5-phosphate from D-glyceraldehyde 3-phosphate and pyruvate: step 1/1.</text>
</comment>
<keyword evidence="5 11" id="KW-0479">Metal-binding</keyword>
<evidence type="ECO:0000256" key="10">
    <source>
        <dbReference type="ARBA" id="ARBA00055605"/>
    </source>
</evidence>
<feature type="binding site" evidence="11">
    <location>
        <position position="110"/>
    </location>
    <ligand>
        <name>thiamine diphosphate</name>
        <dbReference type="ChEBI" id="CHEBI:58937"/>
    </ligand>
</feature>
<dbReference type="HAMAP" id="MF_00315">
    <property type="entry name" value="DXP_synth"/>
    <property type="match status" value="1"/>
</dbReference>
<dbReference type="InterPro" id="IPR033248">
    <property type="entry name" value="Transketolase_C"/>
</dbReference>
<keyword evidence="6 11" id="KW-0460">Magnesium</keyword>
<evidence type="ECO:0000256" key="1">
    <source>
        <dbReference type="ARBA" id="ARBA00004980"/>
    </source>
</evidence>
<dbReference type="InterPro" id="IPR005475">
    <property type="entry name" value="Transketolase-like_Pyr-bd"/>
</dbReference>
<keyword evidence="4 11" id="KW-0808">Transferase</keyword>
<evidence type="ECO:0000259" key="12">
    <source>
        <dbReference type="SMART" id="SM00861"/>
    </source>
</evidence>
<dbReference type="GO" id="GO:0005829">
    <property type="term" value="C:cytosol"/>
    <property type="evidence" value="ECO:0007669"/>
    <property type="project" value="TreeGrafter"/>
</dbReference>
<dbReference type="SUPFAM" id="SSF52518">
    <property type="entry name" value="Thiamin diphosphate-binding fold (THDP-binding)"/>
    <property type="match status" value="2"/>
</dbReference>
<dbReference type="SMART" id="SM00861">
    <property type="entry name" value="Transket_pyr"/>
    <property type="match status" value="1"/>
</dbReference>
<feature type="binding site" evidence="11">
    <location>
        <begin position="183"/>
        <end position="184"/>
    </location>
    <ligand>
        <name>thiamine diphosphate</name>
        <dbReference type="ChEBI" id="CHEBI:58937"/>
    </ligand>
</feature>
<comment type="function">
    <text evidence="10 11">Catalyzes the acyloin condensation reaction between C atoms 2 and 3 of pyruvate and glyceraldehyde 3-phosphate to yield 1-deoxy-D-xylulose-5-phosphate (DXP).</text>
</comment>
<dbReference type="EC" id="2.2.1.7" evidence="11"/>
<dbReference type="InterPro" id="IPR005477">
    <property type="entry name" value="Dxylulose-5-P_synthase"/>
</dbReference>
<feature type="binding site" evidence="11">
    <location>
        <position position="211"/>
    </location>
    <ligand>
        <name>thiamine diphosphate</name>
        <dbReference type="ChEBI" id="CHEBI:58937"/>
    </ligand>
</feature>
<comment type="caution">
    <text evidence="13">The sequence shown here is derived from an EMBL/GenBank/DDBJ whole genome shotgun (WGS) entry which is preliminary data.</text>
</comment>
<sequence length="679" mass="72740">MSTAQGTHGILRFAAGGTPIHRETQLTDSADHGLPEPGPLLRNIDGPEELRALPIEKLPDLCHEVREYIWDTITRLGGHLAPSLGVVELSVVLHYLYDTPRDRLVWDVGHQGYVHKVLTGRRDALRTIRQYKGISGFLKREESPYDVFGAGHASTAISAGLGFATARDLAGLDHRVVAIVGDGAMTGGLAYEGLNNAGVSGRNFTVVLNDNSMSISPNVGAISSYLTKIISHPLFNRAKGEVWDLTGRLPKKDELRSAARRVEESVKTLFTPGMLFEDLGFRYLGPIDGHDIKGLISVFEKVRDMEGPILVHVLTRKGKGFDVSEADPNKYHGVKPKPPASGKVEKKAPGIAYTQAFGEAMVRLAEEDPRVVAITAAMADGTGLVGFAETHPDRFFDVGIAEAHGVTFASGLAADGMRPFCAIYSTFLQRAYDQIVHDVAVQHLPVVFCLDRAGVVGEDGPTHHGTLDLSYLGCVPGLVLAAPRNGTELVGLLRSALAHEGGPFAIRYPRDTIPEKTVPLDAPAIPVGSWEVLRPVAPVTLLAVGTMVPIAEQVGDLLAADGTEAGVVNARFVRPLDDAVMRSVVEPAGYVVTLEENSVCGGFGSQVLGWLEENGVTDRVRVVHFGLPDSFVEHAPRKKLFELVGLTPQQIHARLTAVLAGGTPASATLPTSRAIDPRG</sequence>
<dbReference type="Proteomes" id="UP000739538">
    <property type="component" value="Unassembled WGS sequence"/>
</dbReference>
<comment type="catalytic activity">
    <reaction evidence="11">
        <text>D-glyceraldehyde 3-phosphate + pyruvate + H(+) = 1-deoxy-D-xylulose 5-phosphate + CO2</text>
        <dbReference type="Rhea" id="RHEA:12605"/>
        <dbReference type="ChEBI" id="CHEBI:15361"/>
        <dbReference type="ChEBI" id="CHEBI:15378"/>
        <dbReference type="ChEBI" id="CHEBI:16526"/>
        <dbReference type="ChEBI" id="CHEBI:57792"/>
        <dbReference type="ChEBI" id="CHEBI:59776"/>
        <dbReference type="EC" id="2.2.1.7"/>
    </reaction>
</comment>
<reference evidence="13" key="1">
    <citation type="submission" date="2020-04" db="EMBL/GenBank/DDBJ databases">
        <authorList>
            <person name="Zhang T."/>
        </authorList>
    </citation>
    <scope>NUCLEOTIDE SEQUENCE</scope>
    <source>
        <strain evidence="13">HKST-UBA02</strain>
    </source>
</reference>
<feature type="binding site" evidence="11">
    <location>
        <position position="211"/>
    </location>
    <ligand>
        <name>Mg(2+)</name>
        <dbReference type="ChEBI" id="CHEBI:18420"/>
    </ligand>
</feature>
<feature type="domain" description="Transketolase-like pyrimidine-binding" evidence="12">
    <location>
        <begin position="351"/>
        <end position="515"/>
    </location>
</feature>
<evidence type="ECO:0000313" key="13">
    <source>
        <dbReference type="EMBL" id="MCA9755998.1"/>
    </source>
</evidence>
<evidence type="ECO:0000256" key="4">
    <source>
        <dbReference type="ARBA" id="ARBA00022679"/>
    </source>
</evidence>
<reference evidence="13" key="2">
    <citation type="journal article" date="2021" name="Microbiome">
        <title>Successional dynamics and alternative stable states in a saline activated sludge microbial community over 9 years.</title>
        <authorList>
            <person name="Wang Y."/>
            <person name="Ye J."/>
            <person name="Ju F."/>
            <person name="Liu L."/>
            <person name="Boyd J.A."/>
            <person name="Deng Y."/>
            <person name="Parks D.H."/>
            <person name="Jiang X."/>
            <person name="Yin X."/>
            <person name="Woodcroft B.J."/>
            <person name="Tyson G.W."/>
            <person name="Hugenholtz P."/>
            <person name="Polz M.F."/>
            <person name="Zhang T."/>
        </authorList>
    </citation>
    <scope>NUCLEOTIDE SEQUENCE</scope>
    <source>
        <strain evidence="13">HKST-UBA02</strain>
    </source>
</reference>
<dbReference type="GO" id="GO:0009228">
    <property type="term" value="P:thiamine biosynthetic process"/>
    <property type="evidence" value="ECO:0007669"/>
    <property type="project" value="UniProtKB-UniRule"/>
</dbReference>
<dbReference type="FunFam" id="3.40.50.920:FF:000002">
    <property type="entry name" value="1-deoxy-D-xylulose-5-phosphate synthase"/>
    <property type="match status" value="1"/>
</dbReference>
<dbReference type="NCBIfam" id="TIGR00204">
    <property type="entry name" value="dxs"/>
    <property type="match status" value="1"/>
</dbReference>
<dbReference type="GO" id="GO:0000287">
    <property type="term" value="F:magnesium ion binding"/>
    <property type="evidence" value="ECO:0007669"/>
    <property type="project" value="UniProtKB-UniRule"/>
</dbReference>
<comment type="cofactor">
    <cofactor evidence="11">
        <name>thiamine diphosphate</name>
        <dbReference type="ChEBI" id="CHEBI:58937"/>
    </cofactor>
    <text evidence="11">Binds 1 thiamine pyrophosphate per subunit.</text>
</comment>
<evidence type="ECO:0000256" key="6">
    <source>
        <dbReference type="ARBA" id="ARBA00022842"/>
    </source>
</evidence>
<dbReference type="AlphaFoldDB" id="A0A956NBN9"/>
<dbReference type="PANTHER" id="PTHR43322">
    <property type="entry name" value="1-D-DEOXYXYLULOSE 5-PHOSPHATE SYNTHASE-RELATED"/>
    <property type="match status" value="1"/>
</dbReference>
<comment type="subunit">
    <text evidence="3 11">Homodimer.</text>
</comment>
<feature type="binding site" evidence="11">
    <location>
        <position position="182"/>
    </location>
    <ligand>
        <name>Mg(2+)</name>
        <dbReference type="ChEBI" id="CHEBI:18420"/>
    </ligand>
</feature>
<dbReference type="Pfam" id="PF13292">
    <property type="entry name" value="DXP_synthase_N"/>
    <property type="match status" value="1"/>
</dbReference>
<dbReference type="Gene3D" id="3.40.50.920">
    <property type="match status" value="1"/>
</dbReference>
<organism evidence="13 14">
    <name type="scientific">Eiseniibacteriota bacterium</name>
    <dbReference type="NCBI Taxonomy" id="2212470"/>
    <lineage>
        <taxon>Bacteria</taxon>
        <taxon>Candidatus Eiseniibacteriota</taxon>
    </lineage>
</organism>
<dbReference type="Gene3D" id="3.40.50.970">
    <property type="match status" value="2"/>
</dbReference>
<comment type="similarity">
    <text evidence="2 11">Belongs to the transketolase family. DXPS subfamily.</text>
</comment>
<evidence type="ECO:0000256" key="9">
    <source>
        <dbReference type="ARBA" id="ARBA00023229"/>
    </source>
</evidence>
<dbReference type="NCBIfam" id="NF003933">
    <property type="entry name" value="PRK05444.2-2"/>
    <property type="match status" value="1"/>
</dbReference>
<dbReference type="GO" id="GO:0016114">
    <property type="term" value="P:terpenoid biosynthetic process"/>
    <property type="evidence" value="ECO:0007669"/>
    <property type="project" value="UniProtKB-UniRule"/>
</dbReference>
<evidence type="ECO:0000256" key="3">
    <source>
        <dbReference type="ARBA" id="ARBA00011738"/>
    </source>
</evidence>
<feature type="binding site" evidence="11">
    <location>
        <position position="321"/>
    </location>
    <ligand>
        <name>thiamine diphosphate</name>
        <dbReference type="ChEBI" id="CHEBI:58937"/>
    </ligand>
</feature>
<feature type="binding site" evidence="11">
    <location>
        <position position="402"/>
    </location>
    <ligand>
        <name>thiamine diphosphate</name>
        <dbReference type="ChEBI" id="CHEBI:58937"/>
    </ligand>
</feature>
<evidence type="ECO:0000256" key="7">
    <source>
        <dbReference type="ARBA" id="ARBA00022977"/>
    </source>
</evidence>
<evidence type="ECO:0000256" key="5">
    <source>
        <dbReference type="ARBA" id="ARBA00022723"/>
    </source>
</evidence>
<name>A0A956NBN9_UNCEI</name>
<dbReference type="InterPro" id="IPR029061">
    <property type="entry name" value="THDP-binding"/>
</dbReference>
<dbReference type="EMBL" id="JAGQHS010000038">
    <property type="protein sequence ID" value="MCA9755998.1"/>
    <property type="molecule type" value="Genomic_DNA"/>
</dbReference>
<dbReference type="InterPro" id="IPR009014">
    <property type="entry name" value="Transketo_C/PFOR_II"/>
</dbReference>
<dbReference type="GO" id="GO:0008661">
    <property type="term" value="F:1-deoxy-D-xylulose-5-phosphate synthase activity"/>
    <property type="evidence" value="ECO:0007669"/>
    <property type="project" value="UniProtKB-UniRule"/>
</dbReference>
<keyword evidence="9 11" id="KW-0414">Isoprene biosynthesis</keyword>
<dbReference type="GO" id="GO:0019288">
    <property type="term" value="P:isopentenyl diphosphate biosynthetic process, methylerythritol 4-phosphate pathway"/>
    <property type="evidence" value="ECO:0007669"/>
    <property type="project" value="TreeGrafter"/>
</dbReference>
<dbReference type="CDD" id="cd02007">
    <property type="entry name" value="TPP_DXS"/>
    <property type="match status" value="1"/>
</dbReference>
<dbReference type="PANTHER" id="PTHR43322:SF5">
    <property type="entry name" value="1-DEOXY-D-XYLULOSE-5-PHOSPHATE SYNTHASE, CHLOROPLASTIC"/>
    <property type="match status" value="1"/>
</dbReference>
<evidence type="ECO:0000256" key="2">
    <source>
        <dbReference type="ARBA" id="ARBA00011081"/>
    </source>
</evidence>
<dbReference type="Pfam" id="PF02779">
    <property type="entry name" value="Transket_pyr"/>
    <property type="match status" value="1"/>
</dbReference>
<dbReference type="Pfam" id="PF02780">
    <property type="entry name" value="Transketolase_C"/>
    <property type="match status" value="1"/>
</dbReference>
<dbReference type="GO" id="GO:0030976">
    <property type="term" value="F:thiamine pyrophosphate binding"/>
    <property type="evidence" value="ECO:0007669"/>
    <property type="project" value="UniProtKB-UniRule"/>
</dbReference>
<evidence type="ECO:0000256" key="8">
    <source>
        <dbReference type="ARBA" id="ARBA00023052"/>
    </source>
</evidence>
<dbReference type="CDD" id="cd07033">
    <property type="entry name" value="TPP_PYR_DXS_TK_like"/>
    <property type="match status" value="1"/>
</dbReference>
<keyword evidence="8 11" id="KW-0786">Thiamine pyrophosphate</keyword>
<dbReference type="SUPFAM" id="SSF52922">
    <property type="entry name" value="TK C-terminal domain-like"/>
    <property type="match status" value="1"/>
</dbReference>
<proteinExistence type="inferred from homology"/>
<evidence type="ECO:0000256" key="11">
    <source>
        <dbReference type="HAMAP-Rule" id="MF_00315"/>
    </source>
</evidence>